<feature type="domain" description="TPM" evidence="1">
    <location>
        <begin position="6"/>
        <end position="118"/>
    </location>
</feature>
<accession>A0A163CWI5</accession>
<dbReference type="PANTHER" id="PTHR30373">
    <property type="entry name" value="UPF0603 PROTEIN YGCG"/>
    <property type="match status" value="1"/>
</dbReference>
<dbReference type="Pfam" id="PF04536">
    <property type="entry name" value="TPM_phosphatase"/>
    <property type="match status" value="1"/>
</dbReference>
<dbReference type="PANTHER" id="PTHR30373:SF8">
    <property type="entry name" value="BLL7265 PROTEIN"/>
    <property type="match status" value="1"/>
</dbReference>
<dbReference type="RefSeq" id="WP_066307939.1">
    <property type="nucleotide sequence ID" value="NZ_LQRT01000001.1"/>
</dbReference>
<dbReference type="OrthoDB" id="9786161at2"/>
<comment type="caution">
    <text evidence="2">The sequence shown here is derived from an EMBL/GenBank/DDBJ whole genome shotgun (WGS) entry which is preliminary data.</text>
</comment>
<dbReference type="AlphaFoldDB" id="A0A163CWI5"/>
<proteinExistence type="predicted"/>
<name>A0A163CWI5_9FLAO</name>
<dbReference type="Proteomes" id="UP000076715">
    <property type="component" value="Unassembled WGS sequence"/>
</dbReference>
<dbReference type="STRING" id="1642818.AWE51_15755"/>
<dbReference type="InterPro" id="IPR007621">
    <property type="entry name" value="TPM_dom"/>
</dbReference>
<dbReference type="EMBL" id="LQRT01000001">
    <property type="protein sequence ID" value="KZS42822.1"/>
    <property type="molecule type" value="Genomic_DNA"/>
</dbReference>
<keyword evidence="3" id="KW-1185">Reference proteome</keyword>
<reference evidence="2 3" key="1">
    <citation type="submission" date="2016-01" db="EMBL/GenBank/DDBJ databases">
        <title>The draft genome sequence of Aquimarina sp. RZW4-3-2.</title>
        <authorList>
            <person name="Wang Y."/>
        </authorList>
    </citation>
    <scope>NUCLEOTIDE SEQUENCE [LARGE SCALE GENOMIC DNA]</scope>
    <source>
        <strain evidence="2 3">RZW4-3-2</strain>
    </source>
</reference>
<evidence type="ECO:0000313" key="2">
    <source>
        <dbReference type="EMBL" id="KZS42822.1"/>
    </source>
</evidence>
<gene>
    <name evidence="2" type="ORF">AWE51_15755</name>
</gene>
<dbReference type="Gene3D" id="3.10.310.50">
    <property type="match status" value="1"/>
</dbReference>
<evidence type="ECO:0000259" key="1">
    <source>
        <dbReference type="Pfam" id="PF04536"/>
    </source>
</evidence>
<protein>
    <recommendedName>
        <fullName evidence="1">TPM domain-containing protein</fullName>
    </recommendedName>
</protein>
<organism evidence="2 3">
    <name type="scientific">Aquimarina aggregata</name>
    <dbReference type="NCBI Taxonomy" id="1642818"/>
    <lineage>
        <taxon>Bacteria</taxon>
        <taxon>Pseudomonadati</taxon>
        <taxon>Bacteroidota</taxon>
        <taxon>Flavobacteriia</taxon>
        <taxon>Flavobacteriales</taxon>
        <taxon>Flavobacteriaceae</taxon>
        <taxon>Aquimarina</taxon>
    </lineage>
</organism>
<sequence length="146" mass="16639">MSNTIEDFLTADQEQQIVAAIRRAEKTTSGEIRVHIERHTDLDVLERTKEVFHSLKMDTTAQQNGVLIYVAVDDHIFAIYGDEGINKVVPNNFWESTKNAIQHKFKEGNFTQGLIDGILLAGVQLQHYFPWDHDDINELSDEISKG</sequence>
<evidence type="ECO:0000313" key="3">
    <source>
        <dbReference type="Proteomes" id="UP000076715"/>
    </source>
</evidence>